<protein>
    <submittedName>
        <fullName evidence="3">Uncharacterized protein</fullName>
    </submittedName>
</protein>
<proteinExistence type="predicted"/>
<dbReference type="STRING" id="565045.NOR51B_2209"/>
<evidence type="ECO:0000256" key="1">
    <source>
        <dbReference type="ARBA" id="ARBA00022614"/>
    </source>
</evidence>
<dbReference type="eggNOG" id="COG4886">
    <property type="taxonomic scope" value="Bacteria"/>
</dbReference>
<evidence type="ECO:0000256" key="2">
    <source>
        <dbReference type="ARBA" id="ARBA00022737"/>
    </source>
</evidence>
<sequence length="165" mass="18335">MVRRIGILLLLSFLGGCSQYDVSINDTMVYEPDKLFADYDISDIALSECVAQAISDQNVTRIEQLTQLNCSNAGVMKLDGLRLFSGLQAVKLSDNPLRNLVELERLTLLTHLWLDNNQVVDPVPLRALKRLQTLDLRGNDSLQCPEQSLFPPGVEVTLPAHCTTP</sequence>
<keyword evidence="4" id="KW-1185">Reference proteome</keyword>
<dbReference type="RefSeq" id="WP_009021004.1">
    <property type="nucleotide sequence ID" value="NZ_DS999411.1"/>
</dbReference>
<dbReference type="HOGENOM" id="CLU_126049_0_0_6"/>
<dbReference type="PANTHER" id="PTHR46652">
    <property type="entry name" value="LEUCINE-RICH REPEAT AND IQ DOMAIN-CONTAINING PROTEIN 1-RELATED"/>
    <property type="match status" value="1"/>
</dbReference>
<dbReference type="PANTHER" id="PTHR46652:SF3">
    <property type="entry name" value="LEUCINE-RICH REPEAT-CONTAINING PROTEIN 9"/>
    <property type="match status" value="1"/>
</dbReference>
<dbReference type="AlphaFoldDB" id="B8KYB2"/>
<keyword evidence="2" id="KW-0677">Repeat</keyword>
<reference evidence="4" key="1">
    <citation type="journal article" date="2013" name="BMC Microbiol.">
        <title>Taxonomy and evolution of bacteriochlorophyll a-containing members of the OM60/NOR5 clade of marine gammaproteobacteria: description of Luminiphilus syltensis gen. nov., sp. nov., reclassification of Haliea rubra as Pseudohaliea rubra gen. nov., comb. nov., and emendation of Chromatocurvus halotolerans.</title>
        <authorList>
            <person name="Spring S."/>
            <person name="Riedel T."/>
            <person name="Sproer C."/>
            <person name="Yan S."/>
            <person name="Harder J."/>
            <person name="Fuchs B.M."/>
        </authorList>
    </citation>
    <scope>NUCLEOTIDE SEQUENCE [LARGE SCALE GENOMIC DNA]</scope>
    <source>
        <strain evidence="4">NOR51-B</strain>
    </source>
</reference>
<organism evidence="3 4">
    <name type="scientific">Luminiphilus syltensis NOR5-1B</name>
    <dbReference type="NCBI Taxonomy" id="565045"/>
    <lineage>
        <taxon>Bacteria</taxon>
        <taxon>Pseudomonadati</taxon>
        <taxon>Pseudomonadota</taxon>
        <taxon>Gammaproteobacteria</taxon>
        <taxon>Cellvibrionales</taxon>
        <taxon>Halieaceae</taxon>
        <taxon>Luminiphilus</taxon>
    </lineage>
</organism>
<dbReference type="OrthoDB" id="6388152at2"/>
<gene>
    <name evidence="3" type="ORF">NOR51B_2209</name>
</gene>
<dbReference type="Proteomes" id="UP000004699">
    <property type="component" value="Unassembled WGS sequence"/>
</dbReference>
<evidence type="ECO:0000313" key="3">
    <source>
        <dbReference type="EMBL" id="EED36260.1"/>
    </source>
</evidence>
<dbReference type="PROSITE" id="PS51257">
    <property type="entry name" value="PROKAR_LIPOPROTEIN"/>
    <property type="match status" value="1"/>
</dbReference>
<accession>B8KYB2</accession>
<dbReference type="Gene3D" id="3.80.10.10">
    <property type="entry name" value="Ribonuclease Inhibitor"/>
    <property type="match status" value="1"/>
</dbReference>
<dbReference type="EMBL" id="DS999411">
    <property type="protein sequence ID" value="EED36260.1"/>
    <property type="molecule type" value="Genomic_DNA"/>
</dbReference>
<dbReference type="InterPro" id="IPR050836">
    <property type="entry name" value="SDS22/Internalin_LRR"/>
</dbReference>
<keyword evidence="1" id="KW-0433">Leucine-rich repeat</keyword>
<name>B8KYB2_9GAMM</name>
<dbReference type="InterPro" id="IPR032675">
    <property type="entry name" value="LRR_dom_sf"/>
</dbReference>
<evidence type="ECO:0000313" key="4">
    <source>
        <dbReference type="Proteomes" id="UP000004699"/>
    </source>
</evidence>
<dbReference type="SUPFAM" id="SSF52058">
    <property type="entry name" value="L domain-like"/>
    <property type="match status" value="1"/>
</dbReference>